<evidence type="ECO:0000256" key="1">
    <source>
        <dbReference type="SAM" id="SignalP"/>
    </source>
</evidence>
<dbReference type="EMBL" id="JAXCGZ010011407">
    <property type="protein sequence ID" value="KAK7074934.1"/>
    <property type="molecule type" value="Genomic_DNA"/>
</dbReference>
<feature type="chain" id="PRO_5043001455" evidence="1">
    <location>
        <begin position="19"/>
        <end position="331"/>
    </location>
</feature>
<evidence type="ECO:0000313" key="2">
    <source>
        <dbReference type="EMBL" id="KAK7074934.1"/>
    </source>
</evidence>
<keyword evidence="1" id="KW-0732">Signal</keyword>
<reference evidence="2 3" key="1">
    <citation type="submission" date="2023-11" db="EMBL/GenBank/DDBJ databases">
        <title>Halocaridina rubra genome assembly.</title>
        <authorList>
            <person name="Smith C."/>
        </authorList>
    </citation>
    <scope>NUCLEOTIDE SEQUENCE [LARGE SCALE GENOMIC DNA]</scope>
    <source>
        <strain evidence="2">EP-1</strain>
        <tissue evidence="2">Whole</tissue>
    </source>
</reference>
<organism evidence="2 3">
    <name type="scientific">Halocaridina rubra</name>
    <name type="common">Hawaiian red shrimp</name>
    <dbReference type="NCBI Taxonomy" id="373956"/>
    <lineage>
        <taxon>Eukaryota</taxon>
        <taxon>Metazoa</taxon>
        <taxon>Ecdysozoa</taxon>
        <taxon>Arthropoda</taxon>
        <taxon>Crustacea</taxon>
        <taxon>Multicrustacea</taxon>
        <taxon>Malacostraca</taxon>
        <taxon>Eumalacostraca</taxon>
        <taxon>Eucarida</taxon>
        <taxon>Decapoda</taxon>
        <taxon>Pleocyemata</taxon>
        <taxon>Caridea</taxon>
        <taxon>Atyoidea</taxon>
        <taxon>Atyidae</taxon>
        <taxon>Halocaridina</taxon>
    </lineage>
</organism>
<dbReference type="Proteomes" id="UP001381693">
    <property type="component" value="Unassembled WGS sequence"/>
</dbReference>
<dbReference type="Gene3D" id="3.40.50.1820">
    <property type="entry name" value="alpha/beta hydrolase"/>
    <property type="match status" value="1"/>
</dbReference>
<keyword evidence="3" id="KW-1185">Reference proteome</keyword>
<dbReference type="PANTHER" id="PTHR42972:SF8">
    <property type="entry name" value="POLYHYDROXYBUTYRATE DEPOLYMERASE"/>
    <property type="match status" value="1"/>
</dbReference>
<evidence type="ECO:0000313" key="3">
    <source>
        <dbReference type="Proteomes" id="UP001381693"/>
    </source>
</evidence>
<dbReference type="PANTHER" id="PTHR42972">
    <property type="entry name" value="TOL-PAL SYSTEM PROTEIN TOLB"/>
    <property type="match status" value="1"/>
</dbReference>
<dbReference type="AlphaFoldDB" id="A0AAN9A5I2"/>
<accession>A0AAN9A5I2</accession>
<sequence length="331" mass="36171">MLKVILFTLVTIAVPALCLLHLEQYNVDPNEVTVSGISAGGAMATQFHVIHSSEVKGAAMFAGIVYHCANGLLATALTCMSAPGLTNVDSMISKTENQASSGTIDATANLLGSPVYVFHSPIDSVVLPGSGTNIEEYYQHFGANILSEHSVNAAHSQPTDFYGPACDYLGGEYINNCNYHGAYMALNHLYDNTLIRPNGSEALNGIFDLFDQTDYFYISDPALSSMDDMGYVYIPSGCVDKTNVCKLHIALHGCLMGRYLLDDVFARNTGYLQVAEVNNIIVLFPQAIKLLLTNPNGCFDWWGYTNYLYITKSGNQILALHRMMERILYGI</sequence>
<protein>
    <submittedName>
        <fullName evidence="2">Uncharacterized protein</fullName>
    </submittedName>
</protein>
<comment type="caution">
    <text evidence="2">The sequence shown here is derived from an EMBL/GenBank/DDBJ whole genome shotgun (WGS) entry which is preliminary data.</text>
</comment>
<dbReference type="SUPFAM" id="SSF53474">
    <property type="entry name" value="alpha/beta-Hydrolases"/>
    <property type="match status" value="1"/>
</dbReference>
<feature type="signal peptide" evidence="1">
    <location>
        <begin position="1"/>
        <end position="18"/>
    </location>
</feature>
<dbReference type="InterPro" id="IPR029058">
    <property type="entry name" value="AB_hydrolase_fold"/>
</dbReference>
<name>A0AAN9A5I2_HALRR</name>
<gene>
    <name evidence="2" type="ORF">SK128_015272</name>
</gene>
<proteinExistence type="predicted"/>